<dbReference type="EMBL" id="FOYM01000019">
    <property type="protein sequence ID" value="SFR09615.1"/>
    <property type="molecule type" value="Genomic_DNA"/>
</dbReference>
<dbReference type="OrthoDB" id="9776669at2"/>
<dbReference type="RefSeq" id="WP_092484422.1">
    <property type="nucleotide sequence ID" value="NZ_FOYM01000019.1"/>
</dbReference>
<keyword evidence="1" id="KW-0732">Signal</keyword>
<evidence type="ECO:0008006" key="4">
    <source>
        <dbReference type="Google" id="ProtNLM"/>
    </source>
</evidence>
<dbReference type="Gene3D" id="3.40.190.10">
    <property type="entry name" value="Periplasmic binding protein-like II"/>
    <property type="match status" value="2"/>
</dbReference>
<feature type="chain" id="PRO_5011711110" description="TRAP transporter solute receptor, TAXI family" evidence="1">
    <location>
        <begin position="22"/>
        <end position="338"/>
    </location>
</feature>
<dbReference type="NCBIfam" id="TIGR02122">
    <property type="entry name" value="TRAP_TAXI"/>
    <property type="match status" value="1"/>
</dbReference>
<accession>A0A1I6DVZ7</accession>
<dbReference type="AlphaFoldDB" id="A0A1I6DVZ7"/>
<feature type="signal peptide" evidence="1">
    <location>
        <begin position="1"/>
        <end position="21"/>
    </location>
</feature>
<dbReference type="PANTHER" id="PTHR42941:SF1">
    <property type="entry name" value="SLL1037 PROTEIN"/>
    <property type="match status" value="1"/>
</dbReference>
<dbReference type="PROSITE" id="PS51257">
    <property type="entry name" value="PROKAR_LIPOPROTEIN"/>
    <property type="match status" value="1"/>
</dbReference>
<dbReference type="PANTHER" id="PTHR42941">
    <property type="entry name" value="SLL1037 PROTEIN"/>
    <property type="match status" value="1"/>
</dbReference>
<sequence>MKVKAKGFMLIVSLLVLSLLAAGCGEGGEQNMADKTKFSFATAGTGGTYYPMGGGVSSVVQDATDYEVAVETSGGSAENLRLIQAGETDFAWANASEIYWAWNGEEFFKGQELKDFRVVTFAWNAIYHWAVHKGSNINSFAGLEGKKVGIGPQGSGAAVFGETYLRAIGMWDKVQPMFLPPDDQATSFKDNKIEAFGYFSRVPMAALMDIAAVTDIKLLDPTIEGAKVNFSEKYPFYSQTVVPKGSYTGQDQDVKMYGNPVYMVAHKNIPEQVVYDILTAVYSEKGQERLLQTNKAAEDMTLENALQGMTEMGVPLHPGAVKFFKEKGLEIPEELVKD</sequence>
<evidence type="ECO:0000313" key="2">
    <source>
        <dbReference type="EMBL" id="SFR09615.1"/>
    </source>
</evidence>
<dbReference type="InterPro" id="IPR011852">
    <property type="entry name" value="TRAP_TAXI"/>
</dbReference>
<dbReference type="Pfam" id="PF16868">
    <property type="entry name" value="NMT1_3"/>
    <property type="match status" value="1"/>
</dbReference>
<evidence type="ECO:0000313" key="3">
    <source>
        <dbReference type="Proteomes" id="UP000199584"/>
    </source>
</evidence>
<dbReference type="Proteomes" id="UP000199584">
    <property type="component" value="Unassembled WGS sequence"/>
</dbReference>
<dbReference type="SUPFAM" id="SSF53850">
    <property type="entry name" value="Periplasmic binding protein-like II"/>
    <property type="match status" value="1"/>
</dbReference>
<keyword evidence="3" id="KW-1185">Reference proteome</keyword>
<dbReference type="STRING" id="39060.SAMN05660706_1195"/>
<gene>
    <name evidence="2" type="ORF">SAMN05660706_1195</name>
</gene>
<organism evidence="2 3">
    <name type="scientific">Desulfoscipio geothermicus DSM 3669</name>
    <dbReference type="NCBI Taxonomy" id="1121426"/>
    <lineage>
        <taxon>Bacteria</taxon>
        <taxon>Bacillati</taxon>
        <taxon>Bacillota</taxon>
        <taxon>Clostridia</taxon>
        <taxon>Eubacteriales</taxon>
        <taxon>Desulfallaceae</taxon>
        <taxon>Desulfoscipio</taxon>
    </lineage>
</organism>
<proteinExistence type="predicted"/>
<name>A0A1I6DVZ7_9FIRM</name>
<reference evidence="3" key="1">
    <citation type="submission" date="2016-10" db="EMBL/GenBank/DDBJ databases">
        <authorList>
            <person name="Varghese N."/>
            <person name="Submissions S."/>
        </authorList>
    </citation>
    <scope>NUCLEOTIDE SEQUENCE [LARGE SCALE GENOMIC DNA]</scope>
    <source>
        <strain evidence="3">DSM 3669</strain>
    </source>
</reference>
<evidence type="ECO:0000256" key="1">
    <source>
        <dbReference type="SAM" id="SignalP"/>
    </source>
</evidence>
<protein>
    <recommendedName>
        <fullName evidence="4">TRAP transporter solute receptor, TAXI family</fullName>
    </recommendedName>
</protein>
<dbReference type="CDD" id="cd13520">
    <property type="entry name" value="PBP2_TAXI_TRAP"/>
    <property type="match status" value="1"/>
</dbReference>